<accession>A0A0W8FVS1</accession>
<feature type="transmembrane region" description="Helical" evidence="1">
    <location>
        <begin position="173"/>
        <end position="197"/>
    </location>
</feature>
<evidence type="ECO:0008006" key="3">
    <source>
        <dbReference type="Google" id="ProtNLM"/>
    </source>
</evidence>
<keyword evidence="1" id="KW-0812">Transmembrane</keyword>
<feature type="transmembrane region" description="Helical" evidence="1">
    <location>
        <begin position="92"/>
        <end position="110"/>
    </location>
</feature>
<evidence type="ECO:0000313" key="2">
    <source>
        <dbReference type="EMBL" id="KUG25013.1"/>
    </source>
</evidence>
<proteinExistence type="predicted"/>
<comment type="caution">
    <text evidence="2">The sequence shown here is derived from an EMBL/GenBank/DDBJ whole genome shotgun (WGS) entry which is preliminary data.</text>
</comment>
<name>A0A0W8FVS1_9ZZZZ</name>
<protein>
    <recommendedName>
        <fullName evidence="3">Integral membrane protein</fullName>
    </recommendedName>
</protein>
<feature type="transmembrane region" description="Helical" evidence="1">
    <location>
        <begin position="269"/>
        <end position="292"/>
    </location>
</feature>
<sequence length="365" mass="41901">MYKENHSYKTQFNKELIAVSRITALWAFSEAAFGGILHALKIPFTGLFIGGSAVIYLSLIAHSTDKKSTLLKSTLIVILIKAMVSPHTPLNAYFAVFLQGLFAYLIFSFLMNKKFAALLLGILSLTYSAFQKVFVLTVVFGNTLWESIDAFGIYLMNEFLSAVSVDNTIQLSYILIGAYGIVHILGGIFFGIIAGNIHSWITNNSGKVKEFNELILRKDETIILQKDEVKKKRKWWKKKSNIVVLIFAVLMMVLSYTNPELDDNLFFKIIIMLIRSIIIMYIWFVLLSPIIIKWVKKYLMKKQSDYSKEVNNILALFPYFKGIINYSWEETKGIKNYKRIFPFLKNSFVLLLMADIETYEENNTI</sequence>
<keyword evidence="1" id="KW-0472">Membrane</keyword>
<feature type="transmembrane region" description="Helical" evidence="1">
    <location>
        <begin position="42"/>
        <end position="62"/>
    </location>
</feature>
<reference evidence="2" key="1">
    <citation type="journal article" date="2015" name="Proc. Natl. Acad. Sci. U.S.A.">
        <title>Networks of energetic and metabolic interactions define dynamics in microbial communities.</title>
        <authorList>
            <person name="Embree M."/>
            <person name="Liu J.K."/>
            <person name="Al-Bassam M.M."/>
            <person name="Zengler K."/>
        </authorList>
    </citation>
    <scope>NUCLEOTIDE SEQUENCE</scope>
</reference>
<gene>
    <name evidence="2" type="ORF">ASZ90_005151</name>
</gene>
<dbReference type="AlphaFoldDB" id="A0A0W8FVS1"/>
<organism evidence="2">
    <name type="scientific">hydrocarbon metagenome</name>
    <dbReference type="NCBI Taxonomy" id="938273"/>
    <lineage>
        <taxon>unclassified sequences</taxon>
        <taxon>metagenomes</taxon>
        <taxon>ecological metagenomes</taxon>
    </lineage>
</organism>
<dbReference type="EMBL" id="LNQE01000781">
    <property type="protein sequence ID" value="KUG25013.1"/>
    <property type="molecule type" value="Genomic_DNA"/>
</dbReference>
<feature type="transmembrane region" description="Helical" evidence="1">
    <location>
        <begin position="117"/>
        <end position="140"/>
    </location>
</feature>
<keyword evidence="1" id="KW-1133">Transmembrane helix</keyword>
<feature type="transmembrane region" description="Helical" evidence="1">
    <location>
        <begin position="240"/>
        <end position="257"/>
    </location>
</feature>
<evidence type="ECO:0000256" key="1">
    <source>
        <dbReference type="SAM" id="Phobius"/>
    </source>
</evidence>